<keyword evidence="3" id="KW-1185">Reference proteome</keyword>
<dbReference type="EMBL" id="CAJHJG010006526">
    <property type="protein sequence ID" value="CAD6957881.1"/>
    <property type="molecule type" value="Genomic_DNA"/>
</dbReference>
<accession>A0ABN7J9N7</accession>
<sequence>MKEMPAYEPEPAKRPIEFLDEPQSVAGPSAARTRGRPTGIPMLDADHDDG</sequence>
<feature type="region of interest" description="Disordered" evidence="1">
    <location>
        <begin position="1"/>
        <end position="50"/>
    </location>
</feature>
<dbReference type="Proteomes" id="UP000836402">
    <property type="component" value="Unassembled WGS sequence"/>
</dbReference>
<protein>
    <submittedName>
        <fullName evidence="2">Uncharacterized protein</fullName>
    </submittedName>
</protein>
<feature type="compositionally biased region" description="Basic and acidic residues" evidence="1">
    <location>
        <begin position="1"/>
        <end position="17"/>
    </location>
</feature>
<gene>
    <name evidence="2" type="ORF">JKIAZH3_G3734</name>
</gene>
<evidence type="ECO:0000313" key="2">
    <source>
        <dbReference type="EMBL" id="CAD6957881.1"/>
    </source>
</evidence>
<evidence type="ECO:0000313" key="3">
    <source>
        <dbReference type="Proteomes" id="UP000836402"/>
    </source>
</evidence>
<name>A0ABN7J9N7_9BASI</name>
<comment type="caution">
    <text evidence="2">The sequence shown here is derived from an EMBL/GenBank/DDBJ whole genome shotgun (WGS) entry which is preliminary data.</text>
</comment>
<organism evidence="2 3">
    <name type="scientific">Tilletia caries</name>
    <name type="common">wheat bunt fungus</name>
    <dbReference type="NCBI Taxonomy" id="13290"/>
    <lineage>
        <taxon>Eukaryota</taxon>
        <taxon>Fungi</taxon>
        <taxon>Dikarya</taxon>
        <taxon>Basidiomycota</taxon>
        <taxon>Ustilaginomycotina</taxon>
        <taxon>Exobasidiomycetes</taxon>
        <taxon>Tilletiales</taxon>
        <taxon>Tilletiaceae</taxon>
        <taxon>Tilletia</taxon>
    </lineage>
</organism>
<proteinExistence type="predicted"/>
<evidence type="ECO:0000256" key="1">
    <source>
        <dbReference type="SAM" id="MobiDB-lite"/>
    </source>
</evidence>
<reference evidence="2" key="1">
    <citation type="submission" date="2020-10" db="EMBL/GenBank/DDBJ databases">
        <authorList>
            <person name="Sedaghatjoo S."/>
        </authorList>
    </citation>
    <scope>NUCLEOTIDE SEQUENCE</scope>
    <source>
        <strain evidence="2">AZH3</strain>
    </source>
</reference>
<feature type="non-terminal residue" evidence="2">
    <location>
        <position position="50"/>
    </location>
</feature>